<feature type="region of interest" description="Disordered" evidence="3">
    <location>
        <begin position="1107"/>
        <end position="1128"/>
    </location>
</feature>
<comment type="caution">
    <text evidence="5">The sequence shown here is derived from an EMBL/GenBank/DDBJ whole genome shotgun (WGS) entry which is preliminary data.</text>
</comment>
<dbReference type="InterPro" id="IPR035974">
    <property type="entry name" value="Rap/Ran-GAP_sf"/>
</dbReference>
<evidence type="ECO:0000256" key="2">
    <source>
        <dbReference type="SAM" id="Coils"/>
    </source>
</evidence>
<dbReference type="PANTHER" id="PTHR10063">
    <property type="entry name" value="TUBERIN"/>
    <property type="match status" value="1"/>
</dbReference>
<dbReference type="PANTHER" id="PTHR10063:SF11">
    <property type="entry name" value="RHO GTPASE-ACTIVATING PROTEIN CG5521-RELATED"/>
    <property type="match status" value="1"/>
</dbReference>
<organism evidence="5 6">
    <name type="scientific">Anaeramoeba flamelloides</name>
    <dbReference type="NCBI Taxonomy" id="1746091"/>
    <lineage>
        <taxon>Eukaryota</taxon>
        <taxon>Metamonada</taxon>
        <taxon>Anaeramoebidae</taxon>
        <taxon>Anaeramoeba</taxon>
    </lineage>
</organism>
<dbReference type="SUPFAM" id="SSF111347">
    <property type="entry name" value="Rap/Ran-GAP"/>
    <property type="match status" value="1"/>
</dbReference>
<dbReference type="Pfam" id="PF02145">
    <property type="entry name" value="Rap_GAP"/>
    <property type="match status" value="1"/>
</dbReference>
<sequence>MSKQQTKKLTGWNEKTKPALKRIRFLSEYLALIREEQEISFFHENYQEIYPVLSSAFHGQEGSRRKKKVKLPKTSDYNVLFAIFEKLQLFSKQAITLKWENKGFTELIEFLCSLENKPSVRKRGFNQFLIFLDIIAENVEEAQLELLKNIISFEPFLADYQLNSVRLATKPLNIPIKGTNKKEATKNTKEERLNLFLSLLKFITEKTEKKTFWITIFFKCFIPTLYPIVARETNLINDDIHVGFRLHCPFELQELLIEYILIWIKNEELQNLLFTNENNKKILFEIFQQSLLLPISYDHVTNQVIEQYEKWIKFKQNIPDQIKLNVQNYFQIFITHVLNGFHIKYESKDEEFLVIRLKKFIEMIEIFCKQKTYYLSQQTIYYLIESFIKVVLKLIEDKDNKIFEILSSNIVGALFNIFISTRTMSRYHWNLFENLFLTIRNHFDSVIQWRRALTKLCVMFHHHLFKVTKQVIDDKTMSDLSQITNETRLYVDSLRRNQPSINFENDYIFIPPISKREKDLPHCLKFEDNQEWRASKAVFFWNKIFNLLGNVSMIEDERIHQIVIATYIQVFNLLLKIQSMIEIAKEKHEHEELQKGIKLKKIIEHQQQQQGMGEVQLNQLMNEKNKYDETAINYSNYKTLPYLKLFSPILFNTCLGDQKKHLLGRILGYGGICQLFCHNYPDQIDQKYLSYFYFVLMKGLALKNPLIMGSIIRYGSHLFGYCFPGQNGLLNTFVDALEYFLSSNNKGEIPQTILYHAITLLSSMICFQEQFQNLEMYNYSSMNLIESDNLNEFIEIQELLNYELEKREMVAVEMMNLKDLLIKEQNNKNITNKINLLKEESVKTNQLFRELINDKNKNENFNKFFNNKKIKLRSQIVKYLSNFLLRNQSEIIINNENQLIGIWTLCTCSLVELESEYPKDVSIISNSIKTFVTYCNSANDEVSEAANSALSSISTYSTEINQLNPQIIPQLVKDQCKIILELLKKIDSLIYSSERQKKEKLPIVEIPKYIIFILNNLLEWLISLPDLLLNQDISSIFFATLTNCLGINDIEKNMNNNNKKTQENNNDPNNNNNSNNNNNNNNNSNNNNNNKNNILNININESENLKNSFNQNENNKNENQVNKEKKNIKKKKETVTLLSRRKSKIKIGFGSSSSLNINNNSNLSINKGAQSSKEALTTTLFELILATKKEKLYNENKLKRPELEKNQQKNNSKVLHFSHQLVIAVEIVLLRLLVSWGNNPLCEGIEWTSSHFMDDMVDIPHGYIVEVDSKLKENSVEEKEREKEKEKENQSNCNTNSAKIDVKTWYNYSKVFSYKEGTIISLHQLPIINKKTNERKVLIRLILRDITGKYIWDCEQLPNSLSIINRLQDENEIKNFISENNNKDSYEEKIKIKKNKIELEIEKEKENENEKGKRKYKELPIYENEIGKENENENENENTDMLGEMLNYISETIESEKNIELNKPHINLKNEEKYQQISQGYKNQKEKMISYLKTNSNQITTKEALDIIPTGKKEINNYWLLPRLLLSQLGFFHHTSKEELIFLSRSDRLDRSLKELDKRNAREVQKIGVIYVSPNQNEQIEILSNEYGSPLYEEFVNGLGWEIETSNHLGYLGGLDKYGITDGTSCPYFANFQFEIIWHVITRMPTSKKNPKQINKKRHVGNDWVHVVWSENEDQEYDPTTITSQFNFAHIVIYPLPNGLFRIQIFLKDGVKLFGPLIDGMIINKKSLPNLVRTTAMFANKFTRSKQKAYQHPLPTRWDLLVETIERYKETKNFKDYFSNILNINN</sequence>
<dbReference type="PROSITE" id="PS50085">
    <property type="entry name" value="RAPGAP"/>
    <property type="match status" value="1"/>
</dbReference>
<protein>
    <submittedName>
        <fullName evidence="5">Rho gtpase-activating protein</fullName>
    </submittedName>
</protein>
<proteinExistence type="predicted"/>
<keyword evidence="2" id="KW-0175">Coiled coil</keyword>
<evidence type="ECO:0000256" key="1">
    <source>
        <dbReference type="ARBA" id="ARBA00022468"/>
    </source>
</evidence>
<evidence type="ECO:0000259" key="4">
    <source>
        <dbReference type="PROSITE" id="PS50085"/>
    </source>
</evidence>
<feature type="region of interest" description="Disordered" evidence="3">
    <location>
        <begin position="1055"/>
        <end position="1094"/>
    </location>
</feature>
<name>A0ABQ8YHD7_9EUKA</name>
<dbReference type="EMBL" id="JAOAOG010000166">
    <property type="protein sequence ID" value="KAJ6244005.1"/>
    <property type="molecule type" value="Genomic_DNA"/>
</dbReference>
<keyword evidence="1" id="KW-0343">GTPase activation</keyword>
<dbReference type="InterPro" id="IPR000331">
    <property type="entry name" value="Rap/Ran_GAP_dom"/>
</dbReference>
<dbReference type="InterPro" id="IPR027107">
    <property type="entry name" value="Tuberin/Ral-act_asu"/>
</dbReference>
<feature type="domain" description="Rap-GAP" evidence="4">
    <location>
        <begin position="1553"/>
        <end position="1764"/>
    </location>
</feature>
<gene>
    <name evidence="5" type="ORF">M0813_21263</name>
</gene>
<evidence type="ECO:0000313" key="5">
    <source>
        <dbReference type="EMBL" id="KAJ6244005.1"/>
    </source>
</evidence>
<keyword evidence="6" id="KW-1185">Reference proteome</keyword>
<feature type="coiled-coil region" evidence="2">
    <location>
        <begin position="1269"/>
        <end position="1296"/>
    </location>
</feature>
<feature type="compositionally biased region" description="Low complexity" evidence="3">
    <location>
        <begin position="1107"/>
        <end position="1120"/>
    </location>
</feature>
<dbReference type="Gene3D" id="3.40.50.11210">
    <property type="entry name" value="Rap/Ran-GAP"/>
    <property type="match status" value="1"/>
</dbReference>
<evidence type="ECO:0000313" key="6">
    <source>
        <dbReference type="Proteomes" id="UP001150062"/>
    </source>
</evidence>
<evidence type="ECO:0000256" key="3">
    <source>
        <dbReference type="SAM" id="MobiDB-lite"/>
    </source>
</evidence>
<reference evidence="5" key="1">
    <citation type="submission" date="2022-08" db="EMBL/GenBank/DDBJ databases">
        <title>Novel sulfate-reducing endosymbionts in the free-living metamonad Anaeramoeba.</title>
        <authorList>
            <person name="Jerlstrom-Hultqvist J."/>
            <person name="Cepicka I."/>
            <person name="Gallot-Lavallee L."/>
            <person name="Salas-Leiva D."/>
            <person name="Curtis B.A."/>
            <person name="Zahonova K."/>
            <person name="Pipaliya S."/>
            <person name="Dacks J."/>
            <person name="Roger A.J."/>
        </authorList>
    </citation>
    <scope>NUCLEOTIDE SEQUENCE</scope>
    <source>
        <strain evidence="5">Schooner1</strain>
    </source>
</reference>
<dbReference type="Proteomes" id="UP001150062">
    <property type="component" value="Unassembled WGS sequence"/>
</dbReference>
<accession>A0ABQ8YHD7</accession>